<organism evidence="2 3">
    <name type="scientific">Candidatus Faecivivens stercoripullorum</name>
    <dbReference type="NCBI Taxonomy" id="2840805"/>
    <lineage>
        <taxon>Bacteria</taxon>
        <taxon>Bacillati</taxon>
        <taxon>Bacillota</taxon>
        <taxon>Clostridia</taxon>
        <taxon>Eubacteriales</taxon>
        <taxon>Oscillospiraceae</taxon>
        <taxon>Oscillospiraceae incertae sedis</taxon>
        <taxon>Candidatus Faecivivens</taxon>
    </lineage>
</organism>
<evidence type="ECO:0000313" key="3">
    <source>
        <dbReference type="Proteomes" id="UP000824160"/>
    </source>
</evidence>
<feature type="domain" description="Imm-5-like" evidence="1">
    <location>
        <begin position="22"/>
        <end position="144"/>
    </location>
</feature>
<evidence type="ECO:0000259" key="1">
    <source>
        <dbReference type="Pfam" id="PF21805"/>
    </source>
</evidence>
<dbReference type="InterPro" id="IPR048667">
    <property type="entry name" value="Imm5-like"/>
</dbReference>
<accession>A0A9D1H6J7</accession>
<gene>
    <name evidence="2" type="ORF">IAC43_06435</name>
</gene>
<proteinExistence type="predicted"/>
<evidence type="ECO:0000313" key="2">
    <source>
        <dbReference type="EMBL" id="HIT94805.1"/>
    </source>
</evidence>
<reference evidence="2" key="2">
    <citation type="journal article" date="2021" name="PeerJ">
        <title>Extensive microbial diversity within the chicken gut microbiome revealed by metagenomics and culture.</title>
        <authorList>
            <person name="Gilroy R."/>
            <person name="Ravi A."/>
            <person name="Getino M."/>
            <person name="Pursley I."/>
            <person name="Horton D.L."/>
            <person name="Alikhan N.F."/>
            <person name="Baker D."/>
            <person name="Gharbi K."/>
            <person name="Hall N."/>
            <person name="Watson M."/>
            <person name="Adriaenssens E.M."/>
            <person name="Foster-Nyarko E."/>
            <person name="Jarju S."/>
            <person name="Secka A."/>
            <person name="Antonio M."/>
            <person name="Oren A."/>
            <person name="Chaudhuri R.R."/>
            <person name="La Ragione R."/>
            <person name="Hildebrand F."/>
            <person name="Pallen M.J."/>
        </authorList>
    </citation>
    <scope>NUCLEOTIDE SEQUENCE</scope>
    <source>
        <strain evidence="2">ChiBcec7-5410</strain>
    </source>
</reference>
<dbReference type="Pfam" id="PF21805">
    <property type="entry name" value="Imm5_like"/>
    <property type="match status" value="1"/>
</dbReference>
<reference evidence="2" key="1">
    <citation type="submission" date="2020-10" db="EMBL/GenBank/DDBJ databases">
        <authorList>
            <person name="Gilroy R."/>
        </authorList>
    </citation>
    <scope>NUCLEOTIDE SEQUENCE</scope>
    <source>
        <strain evidence="2">ChiBcec7-5410</strain>
    </source>
</reference>
<sequence length="175" mass="19141">MAKLRKMLGKLDNPDIIALMRLIETQSQQTLSQWAIEYTEKVCLPIFEKQFPEDSRPADAISNCRIYLNGEIKLAQVKPFLKAAGQAARDADGFAAAQAAARAIGTACSVIQNPPGALGFVFYCAAAVAYDRAGTDQKQDVYDRLAEEEIAAVLHSLQKAAKPDEPNPVKIDWNC</sequence>
<protein>
    <recommendedName>
        <fullName evidence="1">Imm-5-like domain-containing protein</fullName>
    </recommendedName>
</protein>
<comment type="caution">
    <text evidence="2">The sequence shown here is derived from an EMBL/GenBank/DDBJ whole genome shotgun (WGS) entry which is preliminary data.</text>
</comment>
<dbReference type="EMBL" id="DVLW01000175">
    <property type="protein sequence ID" value="HIT94805.1"/>
    <property type="molecule type" value="Genomic_DNA"/>
</dbReference>
<dbReference type="Proteomes" id="UP000824160">
    <property type="component" value="Unassembled WGS sequence"/>
</dbReference>
<name>A0A9D1H6J7_9FIRM</name>
<dbReference type="AlphaFoldDB" id="A0A9D1H6J7"/>